<feature type="transmembrane region" description="Helical" evidence="1">
    <location>
        <begin position="78"/>
        <end position="98"/>
    </location>
</feature>
<dbReference type="EMBL" id="AUSV01000029">
    <property type="protein sequence ID" value="ESP93914.1"/>
    <property type="molecule type" value="Genomic_DNA"/>
</dbReference>
<name>V4I118_PSEL2</name>
<comment type="caution">
    <text evidence="2">The sequence shown here is derived from an EMBL/GenBank/DDBJ whole genome shotgun (WGS) entry which is preliminary data.</text>
</comment>
<evidence type="ECO:0000313" key="3">
    <source>
        <dbReference type="Proteomes" id="UP000017820"/>
    </source>
</evidence>
<reference evidence="2 3" key="1">
    <citation type="submission" date="2013-07" db="EMBL/GenBank/DDBJ databases">
        <title>Draft genome sequence of Pseudoalteromonas luteoviolacea 2ta16.</title>
        <authorList>
            <person name="Allen E.E."/>
            <person name="Azam F."/>
            <person name="Podell S."/>
        </authorList>
    </citation>
    <scope>NUCLEOTIDE SEQUENCE [LARGE SCALE GENOMIC DNA]</scope>
    <source>
        <strain evidence="2 3">2ta16</strain>
    </source>
</reference>
<keyword evidence="1" id="KW-1133">Transmembrane helix</keyword>
<dbReference type="AlphaFoldDB" id="V4I118"/>
<dbReference type="PATRIC" id="fig|1353533.3.peg.1769"/>
<evidence type="ECO:0000313" key="2">
    <source>
        <dbReference type="EMBL" id="ESP93914.1"/>
    </source>
</evidence>
<evidence type="ECO:0008006" key="4">
    <source>
        <dbReference type="Google" id="ProtNLM"/>
    </source>
</evidence>
<keyword evidence="1" id="KW-0812">Transmembrane</keyword>
<evidence type="ECO:0000256" key="1">
    <source>
        <dbReference type="SAM" id="Phobius"/>
    </source>
</evidence>
<organism evidence="2 3">
    <name type="scientific">Pseudoalteromonas luteoviolacea (strain 2ta16)</name>
    <dbReference type="NCBI Taxonomy" id="1353533"/>
    <lineage>
        <taxon>Bacteria</taxon>
        <taxon>Pseudomonadati</taxon>
        <taxon>Pseudomonadota</taxon>
        <taxon>Gammaproteobacteria</taxon>
        <taxon>Alteromonadales</taxon>
        <taxon>Pseudoalteromonadaceae</taxon>
        <taxon>Pseudoalteromonas</taxon>
    </lineage>
</organism>
<protein>
    <recommendedName>
        <fullName evidence="4">Zinc-ribbon 15 domain-containing protein</fullName>
    </recommendedName>
</protein>
<accession>V4I118</accession>
<dbReference type="Proteomes" id="UP000017820">
    <property type="component" value="Unassembled WGS sequence"/>
</dbReference>
<proteinExistence type="predicted"/>
<gene>
    <name evidence="2" type="ORF">PL2TA16_02822</name>
</gene>
<keyword evidence="1" id="KW-0472">Membrane</keyword>
<sequence>MLLFYYKRDLLRGGDTVCPSCRSSHCAYVSSVNYISFMIFPVFPTSISRCYSCFNCSKLIKNSSGSPEQFPRISKFRIFNKFIAVPLALVILLMVQSYSQNMEKLQYQFRLQPQKNDVLFIDNFKLSTEPTQVLYPYRMAKITKVDNKKQTMSIVLSSLGYRSISRANRDFVVRRHLFSSYFYEEEVELSVKMLLDEEKVIKIKRPFNLLDVENLHNDVEFEKKFEEFPYL</sequence>